<evidence type="ECO:0000313" key="3">
    <source>
        <dbReference type="Proteomes" id="UP000249299"/>
    </source>
</evidence>
<comment type="caution">
    <text evidence="2">The sequence shown here is derived from an EMBL/GenBank/DDBJ whole genome shotgun (WGS) entry which is preliminary data.</text>
</comment>
<sequence length="59" mass="6296">MMFIAGNGDFVRGFEVKGGSPSKTEPFASGSASDIEAVTIPSDEHHVRRCADDIIRGKT</sequence>
<name>A0A327JFH6_9HYPH</name>
<proteinExistence type="predicted"/>
<evidence type="ECO:0000313" key="2">
    <source>
        <dbReference type="EMBL" id="RAI25069.1"/>
    </source>
</evidence>
<organism evidence="2 3">
    <name type="scientific">Rhodobium orientis</name>
    <dbReference type="NCBI Taxonomy" id="34017"/>
    <lineage>
        <taxon>Bacteria</taxon>
        <taxon>Pseudomonadati</taxon>
        <taxon>Pseudomonadota</taxon>
        <taxon>Alphaproteobacteria</taxon>
        <taxon>Hyphomicrobiales</taxon>
        <taxon>Rhodobiaceae</taxon>
        <taxon>Rhodobium</taxon>
    </lineage>
</organism>
<feature type="region of interest" description="Disordered" evidence="1">
    <location>
        <begin position="14"/>
        <end position="34"/>
    </location>
</feature>
<evidence type="ECO:0000256" key="1">
    <source>
        <dbReference type="SAM" id="MobiDB-lite"/>
    </source>
</evidence>
<dbReference type="AlphaFoldDB" id="A0A327JFH6"/>
<keyword evidence="3" id="KW-1185">Reference proteome</keyword>
<dbReference type="EMBL" id="NPEV01000057">
    <property type="protein sequence ID" value="RAI25069.1"/>
    <property type="molecule type" value="Genomic_DNA"/>
</dbReference>
<gene>
    <name evidence="2" type="ORF">CH339_19900</name>
</gene>
<protein>
    <submittedName>
        <fullName evidence="2">Uncharacterized protein</fullName>
    </submittedName>
</protein>
<reference evidence="2 3" key="1">
    <citation type="submission" date="2017-07" db="EMBL/GenBank/DDBJ databases">
        <title>Draft Genome Sequences of Select Purple Nonsulfur Bacteria.</title>
        <authorList>
            <person name="Lasarre B."/>
            <person name="Mckinlay J.B."/>
        </authorList>
    </citation>
    <scope>NUCLEOTIDE SEQUENCE [LARGE SCALE GENOMIC DNA]</scope>
    <source>
        <strain evidence="2 3">DSM 11290</strain>
    </source>
</reference>
<accession>A0A327JFH6</accession>
<dbReference type="Proteomes" id="UP000249299">
    <property type="component" value="Unassembled WGS sequence"/>
</dbReference>